<organism evidence="2 3">
    <name type="scientific">Nesidiocoris tenuis</name>
    <dbReference type="NCBI Taxonomy" id="355587"/>
    <lineage>
        <taxon>Eukaryota</taxon>
        <taxon>Metazoa</taxon>
        <taxon>Ecdysozoa</taxon>
        <taxon>Arthropoda</taxon>
        <taxon>Hexapoda</taxon>
        <taxon>Insecta</taxon>
        <taxon>Pterygota</taxon>
        <taxon>Neoptera</taxon>
        <taxon>Paraneoptera</taxon>
        <taxon>Hemiptera</taxon>
        <taxon>Heteroptera</taxon>
        <taxon>Panheteroptera</taxon>
        <taxon>Cimicomorpha</taxon>
        <taxon>Miridae</taxon>
        <taxon>Dicyphina</taxon>
        <taxon>Nesidiocoris</taxon>
    </lineage>
</organism>
<proteinExistence type="predicted"/>
<reference evidence="2 3" key="1">
    <citation type="submission" date="2020-02" db="EMBL/GenBank/DDBJ databases">
        <authorList>
            <person name="Ferguson B K."/>
        </authorList>
    </citation>
    <scope>NUCLEOTIDE SEQUENCE [LARGE SCALE GENOMIC DNA]</scope>
</reference>
<evidence type="ECO:0000313" key="2">
    <source>
        <dbReference type="EMBL" id="CAB0020267.1"/>
    </source>
</evidence>
<accession>A0A6H5HRI8</accession>
<dbReference type="Proteomes" id="UP000479000">
    <property type="component" value="Unassembled WGS sequence"/>
</dbReference>
<name>A0A6H5HRI8_9HEMI</name>
<keyword evidence="3" id="KW-1185">Reference proteome</keyword>
<keyword evidence="1" id="KW-0472">Membrane</keyword>
<keyword evidence="1" id="KW-1133">Transmembrane helix</keyword>
<evidence type="ECO:0000256" key="1">
    <source>
        <dbReference type="SAM" id="Phobius"/>
    </source>
</evidence>
<keyword evidence="1" id="KW-0812">Transmembrane</keyword>
<dbReference type="AlphaFoldDB" id="A0A6H5HRI8"/>
<evidence type="ECO:0000313" key="3">
    <source>
        <dbReference type="Proteomes" id="UP000479000"/>
    </source>
</evidence>
<feature type="transmembrane region" description="Helical" evidence="1">
    <location>
        <begin position="6"/>
        <end position="32"/>
    </location>
</feature>
<sequence length="175" mass="18467">MSLTSILIMTSSFCFIVSLTSISIMTSSFCFIRIGRVANFGRFHKISRLVLADSAKIPSHCLHLSRKDVQLGQQRTLIGCSSVNCPLNAPVSSSKFPSNGSGWICSNAIPINPFFMSSADIINKLSGFISIKVNSTGKVSAGCGFGGGKDVPEVLGILSRELATNLSHLVGPGLG</sequence>
<protein>
    <submittedName>
        <fullName evidence="2">Uncharacterized protein</fullName>
    </submittedName>
</protein>
<gene>
    <name evidence="2" type="ORF">NTEN_LOCUS23860</name>
</gene>
<dbReference type="EMBL" id="CADCXU010035173">
    <property type="protein sequence ID" value="CAB0020267.1"/>
    <property type="molecule type" value="Genomic_DNA"/>
</dbReference>